<evidence type="ECO:0000259" key="4">
    <source>
        <dbReference type="PROSITE" id="PS01124"/>
    </source>
</evidence>
<dbReference type="PANTHER" id="PTHR46796">
    <property type="entry name" value="HTH-TYPE TRANSCRIPTIONAL ACTIVATOR RHAS-RELATED"/>
    <property type="match status" value="1"/>
</dbReference>
<dbReference type="InterPro" id="IPR009057">
    <property type="entry name" value="Homeodomain-like_sf"/>
</dbReference>
<dbReference type="GO" id="GO:0043565">
    <property type="term" value="F:sequence-specific DNA binding"/>
    <property type="evidence" value="ECO:0007669"/>
    <property type="project" value="InterPro"/>
</dbReference>
<dbReference type="Gene3D" id="3.30.450.40">
    <property type="match status" value="1"/>
</dbReference>
<dbReference type="EMBL" id="CP060394">
    <property type="protein sequence ID" value="QNI30385.1"/>
    <property type="molecule type" value="Genomic_DNA"/>
</dbReference>
<keyword evidence="3" id="KW-0804">Transcription</keyword>
<dbReference type="RefSeq" id="WP_186740257.1">
    <property type="nucleotide sequence ID" value="NZ_CP060394.1"/>
</dbReference>
<keyword evidence="1" id="KW-0805">Transcription regulation</keyword>
<dbReference type="SMART" id="SM00342">
    <property type="entry name" value="HTH_ARAC"/>
    <property type="match status" value="1"/>
</dbReference>
<evidence type="ECO:0000313" key="5">
    <source>
        <dbReference type="EMBL" id="QNI30385.1"/>
    </source>
</evidence>
<evidence type="ECO:0000256" key="1">
    <source>
        <dbReference type="ARBA" id="ARBA00023015"/>
    </source>
</evidence>
<gene>
    <name evidence="5" type="ORF">H7849_14540</name>
</gene>
<reference evidence="5 6" key="1">
    <citation type="submission" date="2020-08" db="EMBL/GenBank/DDBJ databases">
        <title>Edaphobacter telluris sp. nov. and Acidobacterium dinghuensis sp. nov., two acidobacteria isolated from forest soil.</title>
        <authorList>
            <person name="Fu J."/>
            <person name="Qiu L."/>
        </authorList>
    </citation>
    <scope>NUCLEOTIDE SEQUENCE [LARGE SCALE GENOMIC DNA]</scope>
    <source>
        <strain evidence="5">4Y35</strain>
    </source>
</reference>
<keyword evidence="2" id="KW-0238">DNA-binding</keyword>
<dbReference type="InterPro" id="IPR003018">
    <property type="entry name" value="GAF"/>
</dbReference>
<dbReference type="AlphaFoldDB" id="A0A7G8BCW5"/>
<dbReference type="InterPro" id="IPR018060">
    <property type="entry name" value="HTH_AraC"/>
</dbReference>
<dbReference type="SUPFAM" id="SSF46689">
    <property type="entry name" value="Homeodomain-like"/>
    <property type="match status" value="2"/>
</dbReference>
<dbReference type="Gene3D" id="1.10.10.60">
    <property type="entry name" value="Homeodomain-like"/>
    <property type="match status" value="2"/>
</dbReference>
<dbReference type="PROSITE" id="PS01124">
    <property type="entry name" value="HTH_ARAC_FAMILY_2"/>
    <property type="match status" value="1"/>
</dbReference>
<dbReference type="InterPro" id="IPR029016">
    <property type="entry name" value="GAF-like_dom_sf"/>
</dbReference>
<dbReference type="InterPro" id="IPR050204">
    <property type="entry name" value="AraC_XylS_family_regulators"/>
</dbReference>
<name>A0A7G8BCW5_9BACT</name>
<evidence type="ECO:0000256" key="3">
    <source>
        <dbReference type="ARBA" id="ARBA00023163"/>
    </source>
</evidence>
<dbReference type="InterPro" id="IPR018062">
    <property type="entry name" value="HTH_AraC-typ_CS"/>
</dbReference>
<dbReference type="GO" id="GO:0003700">
    <property type="term" value="F:DNA-binding transcription factor activity"/>
    <property type="evidence" value="ECO:0007669"/>
    <property type="project" value="InterPro"/>
</dbReference>
<sequence length="456" mass="50681">MATAAKLRIVHRTTESRHLDQIESVVQGGGATSDLEEVSASWRRCTAELLINPDGETAPHIVTDSELRVSREPLGQAIVYAQEEVDRLYTIVRQERYVVLLCNTDGIAIHHRGDEAQAEQFKYWGIWVGGVWSERVEGTNGIGTCIAEERPVLVHRDQHFRTRHIGLSCAGAPIFDPIGRLELVLDASSMTSNQSQTLALAATKVAARAVEERLFREWFRNVWTIAAAPSDDSSPALLLAVDGDLRIVGADRVARTTFALDDERLSGGVPLAMAFDHDRSIFRSNREEDVAARFTRVGTDEGWHVLITPPLCGSKGWRSATAVAIHSRPRISMLRNAPIAESQPPNRGGLSPVRTHRICEYINSNLDQNISLEALAEMAGLSTHHFARAFKQTVGIPPHGYVLQRRIEHAQQMLRNTDLPMSEIALSAGFSDQSHLARHFRRITGMPPSVVRWEQR</sequence>
<dbReference type="Pfam" id="PF12833">
    <property type="entry name" value="HTH_18"/>
    <property type="match status" value="1"/>
</dbReference>
<dbReference type="PROSITE" id="PS00041">
    <property type="entry name" value="HTH_ARAC_FAMILY_1"/>
    <property type="match status" value="1"/>
</dbReference>
<accession>A0A7G8BCW5</accession>
<feature type="domain" description="HTH araC/xylS-type" evidence="4">
    <location>
        <begin position="356"/>
        <end position="454"/>
    </location>
</feature>
<dbReference type="SUPFAM" id="SSF55781">
    <property type="entry name" value="GAF domain-like"/>
    <property type="match status" value="1"/>
</dbReference>
<proteinExistence type="predicted"/>
<protein>
    <submittedName>
        <fullName evidence="5">Helix-turn-helix domain-containing protein</fullName>
    </submittedName>
</protein>
<evidence type="ECO:0000256" key="2">
    <source>
        <dbReference type="ARBA" id="ARBA00023125"/>
    </source>
</evidence>
<keyword evidence="6" id="KW-1185">Reference proteome</keyword>
<dbReference type="KEGG" id="adin:H7849_14540"/>
<evidence type="ECO:0000313" key="6">
    <source>
        <dbReference type="Proteomes" id="UP000515312"/>
    </source>
</evidence>
<dbReference type="Proteomes" id="UP000515312">
    <property type="component" value="Chromosome"/>
</dbReference>
<dbReference type="Pfam" id="PF01590">
    <property type="entry name" value="GAF"/>
    <property type="match status" value="1"/>
</dbReference>
<organism evidence="5 6">
    <name type="scientific">Alloacidobacterium dinghuense</name>
    <dbReference type="NCBI Taxonomy" id="2763107"/>
    <lineage>
        <taxon>Bacteria</taxon>
        <taxon>Pseudomonadati</taxon>
        <taxon>Acidobacteriota</taxon>
        <taxon>Terriglobia</taxon>
        <taxon>Terriglobales</taxon>
        <taxon>Acidobacteriaceae</taxon>
        <taxon>Alloacidobacterium</taxon>
    </lineage>
</organism>
<dbReference type="PANTHER" id="PTHR46796:SF6">
    <property type="entry name" value="ARAC SUBFAMILY"/>
    <property type="match status" value="1"/>
</dbReference>